<dbReference type="EMBL" id="AXCZ01000025">
    <property type="protein sequence ID" value="KGM13768.1"/>
    <property type="molecule type" value="Genomic_DNA"/>
</dbReference>
<dbReference type="InterPro" id="IPR019675">
    <property type="entry name" value="DUF2550"/>
</dbReference>
<keyword evidence="1" id="KW-1133">Transmembrane helix</keyword>
<dbReference type="Proteomes" id="UP000054314">
    <property type="component" value="Unassembled WGS sequence"/>
</dbReference>
<name>A0A0A0BZH1_9CELL</name>
<gene>
    <name evidence="2" type="ORF">N869_10215</name>
</gene>
<evidence type="ECO:0000313" key="2">
    <source>
        <dbReference type="EMBL" id="KGM13768.1"/>
    </source>
</evidence>
<dbReference type="Pfam" id="PF10739">
    <property type="entry name" value="DUF2550"/>
    <property type="match status" value="1"/>
</dbReference>
<comment type="caution">
    <text evidence="2">The sequence shown here is derived from an EMBL/GenBank/DDBJ whole genome shotgun (WGS) entry which is preliminary data.</text>
</comment>
<proteinExistence type="predicted"/>
<evidence type="ECO:0000256" key="1">
    <source>
        <dbReference type="SAM" id="Phobius"/>
    </source>
</evidence>
<keyword evidence="1" id="KW-0472">Membrane</keyword>
<evidence type="ECO:0008006" key="4">
    <source>
        <dbReference type="Google" id="ProtNLM"/>
    </source>
</evidence>
<protein>
    <recommendedName>
        <fullName evidence="4">DUF2550 domain-containing protein</fullName>
    </recommendedName>
</protein>
<accession>A0A0A0BZH1</accession>
<keyword evidence="3" id="KW-1185">Reference proteome</keyword>
<sequence length="142" mass="15469">MEPGVTSVVLGGLTAVLLVAVVVLAGLYLSRLRTLSRRVGSFACGVRHEDRWTAGIAQYTHGRIAWWRAVSLAPRPARTWSRGELTLLERTPLGEQDEHGQEMLLVRCLHGGETFDLAMSVPACAGLVSWLESGPRPIGRVI</sequence>
<evidence type="ECO:0000313" key="3">
    <source>
        <dbReference type="Proteomes" id="UP000054314"/>
    </source>
</evidence>
<reference evidence="2 3" key="1">
    <citation type="submission" date="2013-08" db="EMBL/GenBank/DDBJ databases">
        <title>Genome sequencing of Cellulomonas bogoriensis 69B4.</title>
        <authorList>
            <person name="Chen F."/>
            <person name="Li Y."/>
            <person name="Wang G."/>
        </authorList>
    </citation>
    <scope>NUCLEOTIDE SEQUENCE [LARGE SCALE GENOMIC DNA]</scope>
    <source>
        <strain evidence="2 3">69B4</strain>
    </source>
</reference>
<keyword evidence="1" id="KW-0812">Transmembrane</keyword>
<organism evidence="2 3">
    <name type="scientific">Cellulomonas bogoriensis 69B4 = DSM 16987</name>
    <dbReference type="NCBI Taxonomy" id="1386082"/>
    <lineage>
        <taxon>Bacteria</taxon>
        <taxon>Bacillati</taxon>
        <taxon>Actinomycetota</taxon>
        <taxon>Actinomycetes</taxon>
        <taxon>Micrococcales</taxon>
        <taxon>Cellulomonadaceae</taxon>
        <taxon>Cellulomonas</taxon>
    </lineage>
</organism>
<dbReference type="AlphaFoldDB" id="A0A0A0BZH1"/>
<feature type="transmembrane region" description="Helical" evidence="1">
    <location>
        <begin position="6"/>
        <end position="29"/>
    </location>
</feature>